<sequence length="241" mass="26431">MSPRGYDPIAALHGGEPVGRKIMNVLGNSPHDLGSRSGLTNLALKTEFAKLYGSESVKEAAAGSASDEEDTIGNRAGLINREKLLAWCMSTGLRRNSRLNAVLSPCIVDESSRQEDGTIQIKPNTQTRFFTDDTQHGLCIVLGLAELLGFDLERDMPQALYVVRRLQKWMKKEFVLPKEKVTAGSKIVSDAKDVSETSAPQAFGVKTVQELKRFLQLDVFSETHELNAEGVLKNSGLMARL</sequence>
<gene>
    <name evidence="1" type="ORF">SMAR0320_LOCUS22709</name>
</gene>
<protein>
    <submittedName>
        <fullName evidence="1">Uncharacterized protein</fullName>
    </submittedName>
</protein>
<dbReference type="PANTHER" id="PTHR38015:SF1">
    <property type="entry name" value="OPINE DEHYDROGENASE DOMAIN-CONTAINING PROTEIN"/>
    <property type="match status" value="1"/>
</dbReference>
<name>A0A7S2Q1P3_9STRA</name>
<dbReference type="InterPro" id="IPR051729">
    <property type="entry name" value="Opine/Lysopine_DH"/>
</dbReference>
<dbReference type="PANTHER" id="PTHR38015">
    <property type="entry name" value="BLR6086 PROTEIN"/>
    <property type="match status" value="1"/>
</dbReference>
<dbReference type="InterPro" id="IPR013328">
    <property type="entry name" value="6PGD_dom2"/>
</dbReference>
<proteinExistence type="predicted"/>
<reference evidence="1" key="1">
    <citation type="submission" date="2021-01" db="EMBL/GenBank/DDBJ databases">
        <authorList>
            <person name="Corre E."/>
            <person name="Pelletier E."/>
            <person name="Niang G."/>
            <person name="Scheremetjew M."/>
            <person name="Finn R."/>
            <person name="Kale V."/>
            <person name="Holt S."/>
            <person name="Cochrane G."/>
            <person name="Meng A."/>
            <person name="Brown T."/>
            <person name="Cohen L."/>
        </authorList>
    </citation>
    <scope>NUCLEOTIDE SEQUENCE</scope>
    <source>
        <strain evidence="1">SM1012Den-03</strain>
    </source>
</reference>
<evidence type="ECO:0000313" key="1">
    <source>
        <dbReference type="EMBL" id="CAD9630119.1"/>
    </source>
</evidence>
<dbReference type="EMBL" id="HBGZ01031805">
    <property type="protein sequence ID" value="CAD9630119.1"/>
    <property type="molecule type" value="Transcribed_RNA"/>
</dbReference>
<accession>A0A7S2Q1P3</accession>
<dbReference type="Gene3D" id="1.10.1040.10">
    <property type="entry name" value="N-(1-d-carboxylethyl)-l-norvaline Dehydrogenase, domain 2"/>
    <property type="match status" value="1"/>
</dbReference>
<organism evidence="1">
    <name type="scientific">Skeletonema marinoi</name>
    <dbReference type="NCBI Taxonomy" id="267567"/>
    <lineage>
        <taxon>Eukaryota</taxon>
        <taxon>Sar</taxon>
        <taxon>Stramenopiles</taxon>
        <taxon>Ochrophyta</taxon>
        <taxon>Bacillariophyta</taxon>
        <taxon>Coscinodiscophyceae</taxon>
        <taxon>Thalassiosirophycidae</taxon>
        <taxon>Thalassiosirales</taxon>
        <taxon>Skeletonemataceae</taxon>
        <taxon>Skeletonema</taxon>
        <taxon>Skeletonema marinoi-dohrnii complex</taxon>
    </lineage>
</organism>
<dbReference type="AlphaFoldDB" id="A0A7S2Q1P3"/>